<dbReference type="SUPFAM" id="SSF56219">
    <property type="entry name" value="DNase I-like"/>
    <property type="match status" value="1"/>
</dbReference>
<dbReference type="AlphaFoldDB" id="A0ABD3GUT9"/>
<dbReference type="Proteomes" id="UP001633002">
    <property type="component" value="Unassembled WGS sequence"/>
</dbReference>
<evidence type="ECO:0000313" key="2">
    <source>
        <dbReference type="EMBL" id="KAL3682903.1"/>
    </source>
</evidence>
<dbReference type="Gene3D" id="3.60.10.10">
    <property type="entry name" value="Endonuclease/exonuclease/phosphatase"/>
    <property type="match status" value="1"/>
</dbReference>
<sequence>MTLMREDSSGPTPLLKGSPMDAWRETELAWSLTDAYAIARTRTGPRYTRHVVRGRRLDQSRLDRVYLSNSASWLLAVNSILHDSKEALSDHYPVVVEANLSNRVRKRRQKRDVYIKVDVDSLRNPGRRARVREVWEEGWKMSTDPIIAWELAWGRTREVFKQFRVEDKEKVSSLQEKRSELEQLRSEIEVAADDRTMRSLATTKVWALQSNRNSEAAAQRRR</sequence>
<evidence type="ECO:0000313" key="3">
    <source>
        <dbReference type="Proteomes" id="UP001633002"/>
    </source>
</evidence>
<keyword evidence="1" id="KW-0175">Coiled coil</keyword>
<name>A0ABD3GUT9_9MARC</name>
<evidence type="ECO:0008006" key="4">
    <source>
        <dbReference type="Google" id="ProtNLM"/>
    </source>
</evidence>
<organism evidence="2 3">
    <name type="scientific">Riccia sorocarpa</name>
    <dbReference type="NCBI Taxonomy" id="122646"/>
    <lineage>
        <taxon>Eukaryota</taxon>
        <taxon>Viridiplantae</taxon>
        <taxon>Streptophyta</taxon>
        <taxon>Embryophyta</taxon>
        <taxon>Marchantiophyta</taxon>
        <taxon>Marchantiopsida</taxon>
        <taxon>Marchantiidae</taxon>
        <taxon>Marchantiales</taxon>
        <taxon>Ricciaceae</taxon>
        <taxon>Riccia</taxon>
    </lineage>
</organism>
<reference evidence="2 3" key="1">
    <citation type="submission" date="2024-09" db="EMBL/GenBank/DDBJ databases">
        <title>Chromosome-scale assembly of Riccia sorocarpa.</title>
        <authorList>
            <person name="Paukszto L."/>
        </authorList>
    </citation>
    <scope>NUCLEOTIDE SEQUENCE [LARGE SCALE GENOMIC DNA]</scope>
    <source>
        <strain evidence="2">LP-2024</strain>
        <tissue evidence="2">Aerial parts of the thallus</tissue>
    </source>
</reference>
<gene>
    <name evidence="2" type="ORF">R1sor_000925</name>
</gene>
<dbReference type="InterPro" id="IPR036691">
    <property type="entry name" value="Endo/exonu/phosph_ase_sf"/>
</dbReference>
<evidence type="ECO:0000256" key="1">
    <source>
        <dbReference type="SAM" id="Coils"/>
    </source>
</evidence>
<keyword evidence="3" id="KW-1185">Reference proteome</keyword>
<accession>A0ABD3GUT9</accession>
<feature type="coiled-coil region" evidence="1">
    <location>
        <begin position="164"/>
        <end position="194"/>
    </location>
</feature>
<protein>
    <recommendedName>
        <fullName evidence="4">Endonuclease/exonuclease/phosphatase domain-containing protein</fullName>
    </recommendedName>
</protein>
<dbReference type="EMBL" id="JBJQOH010000006">
    <property type="protein sequence ID" value="KAL3682903.1"/>
    <property type="molecule type" value="Genomic_DNA"/>
</dbReference>
<proteinExistence type="predicted"/>
<comment type="caution">
    <text evidence="2">The sequence shown here is derived from an EMBL/GenBank/DDBJ whole genome shotgun (WGS) entry which is preliminary data.</text>
</comment>